<reference evidence="1" key="1">
    <citation type="journal article" date="2014" name="Front. Microbiol.">
        <title>High frequency of phylogenetically diverse reductive dehalogenase-homologous genes in deep subseafloor sedimentary metagenomes.</title>
        <authorList>
            <person name="Kawai M."/>
            <person name="Futagami T."/>
            <person name="Toyoda A."/>
            <person name="Takaki Y."/>
            <person name="Nishi S."/>
            <person name="Hori S."/>
            <person name="Arai W."/>
            <person name="Tsubouchi T."/>
            <person name="Morono Y."/>
            <person name="Uchiyama I."/>
            <person name="Ito T."/>
            <person name="Fujiyama A."/>
            <person name="Inagaki F."/>
            <person name="Takami H."/>
        </authorList>
    </citation>
    <scope>NUCLEOTIDE SEQUENCE</scope>
    <source>
        <strain evidence="1">Expedition CK06-06</strain>
    </source>
</reference>
<protein>
    <submittedName>
        <fullName evidence="1">Uncharacterized protein</fullName>
    </submittedName>
</protein>
<sequence>MKTDYDDYSPKWVLTEQGRRILEHMANFYKKHPEYTPERDVSMMVLWVINDGPITTEGIVRKLKGMSKLPSQKIYDYIDRTSKAGPDPLITEYDDEFGPLEIGSEIPVQRFKDILSRESEKFEVLGLGKGALDTYPLGMHPNVHYEEEFGLVDSESSQFEKLDREKWERF</sequence>
<organism evidence="1">
    <name type="scientific">marine sediment metagenome</name>
    <dbReference type="NCBI Taxonomy" id="412755"/>
    <lineage>
        <taxon>unclassified sequences</taxon>
        <taxon>metagenomes</taxon>
        <taxon>ecological metagenomes</taxon>
    </lineage>
</organism>
<accession>X0U6M2</accession>
<comment type="caution">
    <text evidence="1">The sequence shown here is derived from an EMBL/GenBank/DDBJ whole genome shotgun (WGS) entry which is preliminary data.</text>
</comment>
<dbReference type="EMBL" id="BARS01027800">
    <property type="protein sequence ID" value="GAG01225.1"/>
    <property type="molecule type" value="Genomic_DNA"/>
</dbReference>
<evidence type="ECO:0000313" key="1">
    <source>
        <dbReference type="EMBL" id="GAG01225.1"/>
    </source>
</evidence>
<feature type="non-terminal residue" evidence="1">
    <location>
        <position position="170"/>
    </location>
</feature>
<gene>
    <name evidence="1" type="ORF">S01H1_43632</name>
</gene>
<name>X0U6M2_9ZZZZ</name>
<proteinExistence type="predicted"/>
<dbReference type="AlphaFoldDB" id="X0U6M2"/>